<name>A0AA48WEI6_9BURK</name>
<dbReference type="InterPro" id="IPR008816">
    <property type="entry name" value="Gly_zipper_2TM_dom"/>
</dbReference>
<organism evidence="4 5">
    <name type="scientific">Massilia antarctica</name>
    <dbReference type="NCBI Taxonomy" id="2765360"/>
    <lineage>
        <taxon>Bacteria</taxon>
        <taxon>Pseudomonadati</taxon>
        <taxon>Pseudomonadota</taxon>
        <taxon>Betaproteobacteria</taxon>
        <taxon>Burkholderiales</taxon>
        <taxon>Oxalobacteraceae</taxon>
        <taxon>Telluria group</taxon>
        <taxon>Massilia</taxon>
    </lineage>
</organism>
<proteinExistence type="predicted"/>
<evidence type="ECO:0000256" key="1">
    <source>
        <dbReference type="ARBA" id="ARBA00004370"/>
    </source>
</evidence>
<comment type="subcellular location">
    <subcellularLocation>
        <location evidence="1">Membrane</location>
    </subcellularLocation>
</comment>
<dbReference type="EMBL" id="CP065053">
    <property type="protein sequence ID" value="QPI51011.1"/>
    <property type="molecule type" value="Genomic_DNA"/>
</dbReference>
<protein>
    <submittedName>
        <fullName evidence="4">Glycine zipper 2TM domain-containing protein</fullName>
    </submittedName>
</protein>
<dbReference type="Proteomes" id="UP000662888">
    <property type="component" value="Chromosome"/>
</dbReference>
<feature type="domain" description="Glycine zipper 2TM" evidence="3">
    <location>
        <begin position="149"/>
        <end position="185"/>
    </location>
</feature>
<sequence>MEQINKTSRIHPLMAAAALSVIALSVAGTAAITGLIPSSKADTSAVATAPQALVAPQALAAQPAPTAQQLADAQLMVAKYSPQAAQPLPAPEPEYEKPVVKKVVHTQHHAPQHTRLAQHQSDNYRAQPAYRSEPVQQQASQPNYVGIGTGAVIGGLLGNQIGGGKGKKIATVAGVIGGGFLGNEIANRNK</sequence>
<evidence type="ECO:0000313" key="4">
    <source>
        <dbReference type="EMBL" id="QPI51011.1"/>
    </source>
</evidence>
<accession>A0AA48WEI6</accession>
<evidence type="ECO:0000313" key="5">
    <source>
        <dbReference type="Proteomes" id="UP000662888"/>
    </source>
</evidence>
<dbReference type="PANTHER" id="PTHR35603:SF2">
    <property type="entry name" value="OUTER MEMBRANE LIPOPROTEIN"/>
    <property type="match status" value="1"/>
</dbReference>
<dbReference type="PANTHER" id="PTHR35603">
    <property type="match status" value="1"/>
</dbReference>
<gene>
    <name evidence="4" type="ORF">IV454_05515</name>
</gene>
<keyword evidence="5" id="KW-1185">Reference proteome</keyword>
<dbReference type="RefSeq" id="WP_206090658.1">
    <property type="nucleotide sequence ID" value="NZ_CP065053.1"/>
</dbReference>
<keyword evidence="2" id="KW-0472">Membrane</keyword>
<reference evidence="4 5" key="1">
    <citation type="submission" date="2020-11" db="EMBL/GenBank/DDBJ databases">
        <authorList>
            <person name="Sun Q."/>
        </authorList>
    </citation>
    <scope>NUCLEOTIDE SEQUENCE [LARGE SCALE GENOMIC DNA]</scope>
    <source>
        <strain evidence="4 5">P8398</strain>
    </source>
</reference>
<dbReference type="Pfam" id="PF05433">
    <property type="entry name" value="Rick_17kDa_Anti"/>
    <property type="match status" value="1"/>
</dbReference>
<dbReference type="InterPro" id="IPR051407">
    <property type="entry name" value="Bact_OM_lipoprot/Surf_antigen"/>
</dbReference>
<evidence type="ECO:0000259" key="3">
    <source>
        <dbReference type="Pfam" id="PF05433"/>
    </source>
</evidence>
<evidence type="ECO:0000256" key="2">
    <source>
        <dbReference type="ARBA" id="ARBA00023136"/>
    </source>
</evidence>